<dbReference type="STRING" id="7238.B4HGZ9"/>
<dbReference type="EMBL" id="CH480815">
    <property type="protein sequence ID" value="EDW42470.1"/>
    <property type="molecule type" value="Genomic_DNA"/>
</dbReference>
<feature type="region of interest" description="Disordered" evidence="1">
    <location>
        <begin position="64"/>
        <end position="84"/>
    </location>
</feature>
<keyword evidence="3" id="KW-0732">Signal</keyword>
<evidence type="ECO:0000313" key="4">
    <source>
        <dbReference type="EMBL" id="EDW42470.1"/>
    </source>
</evidence>
<dbReference type="AlphaFoldDB" id="B4HGZ9"/>
<dbReference type="HOGENOM" id="CLU_980975_0_0_1"/>
<evidence type="ECO:0000313" key="5">
    <source>
        <dbReference type="Proteomes" id="UP000001292"/>
    </source>
</evidence>
<dbReference type="OMA" id="PGPIMVQ"/>
<feature type="transmembrane region" description="Helical" evidence="2">
    <location>
        <begin position="170"/>
        <end position="195"/>
    </location>
</feature>
<feature type="region of interest" description="Disordered" evidence="1">
    <location>
        <begin position="32"/>
        <end position="51"/>
    </location>
</feature>
<keyword evidence="2" id="KW-0472">Membrane</keyword>
<keyword evidence="2" id="KW-0812">Transmembrane</keyword>
<dbReference type="Proteomes" id="UP000001292">
    <property type="component" value="Unassembled WGS sequence"/>
</dbReference>
<evidence type="ECO:0000256" key="2">
    <source>
        <dbReference type="SAM" id="Phobius"/>
    </source>
</evidence>
<evidence type="ECO:0000256" key="1">
    <source>
        <dbReference type="SAM" id="MobiDB-lite"/>
    </source>
</evidence>
<name>B4HGZ9_DROSE</name>
<reference evidence="4 5" key="1">
    <citation type="journal article" date="2007" name="Nature">
        <title>Evolution of genes and genomes on the Drosophila phylogeny.</title>
        <authorList>
            <consortium name="Drosophila 12 Genomes Consortium"/>
            <person name="Clark A.G."/>
            <person name="Eisen M.B."/>
            <person name="Smith D.R."/>
            <person name="Bergman C.M."/>
            <person name="Oliver B."/>
            <person name="Markow T.A."/>
            <person name="Kaufman T.C."/>
            <person name="Kellis M."/>
            <person name="Gelbart W."/>
            <person name="Iyer V.N."/>
            <person name="Pollard D.A."/>
            <person name="Sackton T.B."/>
            <person name="Larracuente A.M."/>
            <person name="Singh N.D."/>
            <person name="Abad J.P."/>
            <person name="Abt D.N."/>
            <person name="Adryan B."/>
            <person name="Aguade M."/>
            <person name="Akashi H."/>
            <person name="Anderson W.W."/>
            <person name="Aquadro C.F."/>
            <person name="Ardell D.H."/>
            <person name="Arguello R."/>
            <person name="Artieri C.G."/>
            <person name="Barbash D.A."/>
            <person name="Barker D."/>
            <person name="Barsanti P."/>
            <person name="Batterham P."/>
            <person name="Batzoglou S."/>
            <person name="Begun D."/>
            <person name="Bhutkar A."/>
            <person name="Blanco E."/>
            <person name="Bosak S.A."/>
            <person name="Bradley R.K."/>
            <person name="Brand A.D."/>
            <person name="Brent M.R."/>
            <person name="Brooks A.N."/>
            <person name="Brown R.H."/>
            <person name="Butlin R.K."/>
            <person name="Caggese C."/>
            <person name="Calvi B.R."/>
            <person name="Bernardo de Carvalho A."/>
            <person name="Caspi A."/>
            <person name="Castrezana S."/>
            <person name="Celniker S.E."/>
            <person name="Chang J.L."/>
            <person name="Chapple C."/>
            <person name="Chatterji S."/>
            <person name="Chinwalla A."/>
            <person name="Civetta A."/>
            <person name="Clifton S.W."/>
            <person name="Comeron J.M."/>
            <person name="Costello J.C."/>
            <person name="Coyne J.A."/>
            <person name="Daub J."/>
            <person name="David R.G."/>
            <person name="Delcher A.L."/>
            <person name="Delehaunty K."/>
            <person name="Do C.B."/>
            <person name="Ebling H."/>
            <person name="Edwards K."/>
            <person name="Eickbush T."/>
            <person name="Evans J.D."/>
            <person name="Filipski A."/>
            <person name="Findeiss S."/>
            <person name="Freyhult E."/>
            <person name="Fulton L."/>
            <person name="Fulton R."/>
            <person name="Garcia A.C."/>
            <person name="Gardiner A."/>
            <person name="Garfield D.A."/>
            <person name="Garvin B.E."/>
            <person name="Gibson G."/>
            <person name="Gilbert D."/>
            <person name="Gnerre S."/>
            <person name="Godfrey J."/>
            <person name="Good R."/>
            <person name="Gotea V."/>
            <person name="Gravely B."/>
            <person name="Greenberg A.J."/>
            <person name="Griffiths-Jones S."/>
            <person name="Gross S."/>
            <person name="Guigo R."/>
            <person name="Gustafson E.A."/>
            <person name="Haerty W."/>
            <person name="Hahn M.W."/>
            <person name="Halligan D.L."/>
            <person name="Halpern A.L."/>
            <person name="Halter G.M."/>
            <person name="Han M.V."/>
            <person name="Heger A."/>
            <person name="Hillier L."/>
            <person name="Hinrichs A.S."/>
            <person name="Holmes I."/>
            <person name="Hoskins R.A."/>
            <person name="Hubisz M.J."/>
            <person name="Hultmark D."/>
            <person name="Huntley M.A."/>
            <person name="Jaffe D.B."/>
            <person name="Jagadeeshan S."/>
            <person name="Jeck W.R."/>
            <person name="Johnson J."/>
            <person name="Jones C.D."/>
            <person name="Jordan W.C."/>
            <person name="Karpen G.H."/>
            <person name="Kataoka E."/>
            <person name="Keightley P.D."/>
            <person name="Kheradpour P."/>
            <person name="Kirkness E.F."/>
            <person name="Koerich L.B."/>
            <person name="Kristiansen K."/>
            <person name="Kudrna D."/>
            <person name="Kulathinal R.J."/>
            <person name="Kumar S."/>
            <person name="Kwok R."/>
            <person name="Lander E."/>
            <person name="Langley C.H."/>
            <person name="Lapoint R."/>
            <person name="Lazzaro B.P."/>
            <person name="Lee S.J."/>
            <person name="Levesque L."/>
            <person name="Li R."/>
            <person name="Lin C.F."/>
            <person name="Lin M.F."/>
            <person name="Lindblad-Toh K."/>
            <person name="Llopart A."/>
            <person name="Long M."/>
            <person name="Low L."/>
            <person name="Lozovsky E."/>
            <person name="Lu J."/>
            <person name="Luo M."/>
            <person name="Machado C.A."/>
            <person name="Makalowski W."/>
            <person name="Marzo M."/>
            <person name="Matsuda M."/>
            <person name="Matzkin L."/>
            <person name="McAllister B."/>
            <person name="McBride C.S."/>
            <person name="McKernan B."/>
            <person name="McKernan K."/>
            <person name="Mendez-Lago M."/>
            <person name="Minx P."/>
            <person name="Mollenhauer M.U."/>
            <person name="Montooth K."/>
            <person name="Mount S.M."/>
            <person name="Mu X."/>
            <person name="Myers E."/>
            <person name="Negre B."/>
            <person name="Newfeld S."/>
            <person name="Nielsen R."/>
            <person name="Noor M.A."/>
            <person name="O'Grady P."/>
            <person name="Pachter L."/>
            <person name="Papaceit M."/>
            <person name="Parisi M.J."/>
            <person name="Parisi M."/>
            <person name="Parts L."/>
            <person name="Pedersen J.S."/>
            <person name="Pesole G."/>
            <person name="Phillippy A.M."/>
            <person name="Ponting C.P."/>
            <person name="Pop M."/>
            <person name="Porcelli D."/>
            <person name="Powell J.R."/>
            <person name="Prohaska S."/>
            <person name="Pruitt K."/>
            <person name="Puig M."/>
            <person name="Quesneville H."/>
            <person name="Ram K.R."/>
            <person name="Rand D."/>
            <person name="Rasmussen M.D."/>
            <person name="Reed L.K."/>
            <person name="Reenan R."/>
            <person name="Reily A."/>
            <person name="Remington K.A."/>
            <person name="Rieger T.T."/>
            <person name="Ritchie M.G."/>
            <person name="Robin C."/>
            <person name="Rogers Y.H."/>
            <person name="Rohde C."/>
            <person name="Rozas J."/>
            <person name="Rubenfield M.J."/>
            <person name="Ruiz A."/>
            <person name="Russo S."/>
            <person name="Salzberg S.L."/>
            <person name="Sanchez-Gracia A."/>
            <person name="Saranga D.J."/>
            <person name="Sato H."/>
            <person name="Schaeffer S.W."/>
            <person name="Schatz M.C."/>
            <person name="Schlenke T."/>
            <person name="Schwartz R."/>
            <person name="Segarra C."/>
            <person name="Singh R.S."/>
            <person name="Sirot L."/>
            <person name="Sirota M."/>
            <person name="Sisneros N.B."/>
            <person name="Smith C.D."/>
            <person name="Smith T.F."/>
            <person name="Spieth J."/>
            <person name="Stage D.E."/>
            <person name="Stark A."/>
            <person name="Stephan W."/>
            <person name="Strausberg R.L."/>
            <person name="Strempel S."/>
            <person name="Sturgill D."/>
            <person name="Sutton G."/>
            <person name="Sutton G.G."/>
            <person name="Tao W."/>
            <person name="Teichmann S."/>
            <person name="Tobari Y.N."/>
            <person name="Tomimura Y."/>
            <person name="Tsolas J.M."/>
            <person name="Valente V.L."/>
            <person name="Venter E."/>
            <person name="Venter J.C."/>
            <person name="Vicario S."/>
            <person name="Vieira F.G."/>
            <person name="Vilella A.J."/>
            <person name="Villasante A."/>
            <person name="Walenz B."/>
            <person name="Wang J."/>
            <person name="Wasserman M."/>
            <person name="Watts T."/>
            <person name="Wilson D."/>
            <person name="Wilson R.K."/>
            <person name="Wing R.A."/>
            <person name="Wolfner M.F."/>
            <person name="Wong A."/>
            <person name="Wong G.K."/>
            <person name="Wu C.I."/>
            <person name="Wu G."/>
            <person name="Yamamoto D."/>
            <person name="Yang H.P."/>
            <person name="Yang S.P."/>
            <person name="Yorke J.A."/>
            <person name="Yoshida K."/>
            <person name="Zdobnov E."/>
            <person name="Zhang P."/>
            <person name="Zhang Y."/>
            <person name="Zimin A.V."/>
            <person name="Baldwin J."/>
            <person name="Abdouelleil A."/>
            <person name="Abdulkadir J."/>
            <person name="Abebe A."/>
            <person name="Abera B."/>
            <person name="Abreu J."/>
            <person name="Acer S.C."/>
            <person name="Aftuck L."/>
            <person name="Alexander A."/>
            <person name="An P."/>
            <person name="Anderson E."/>
            <person name="Anderson S."/>
            <person name="Arachi H."/>
            <person name="Azer M."/>
            <person name="Bachantsang P."/>
            <person name="Barry A."/>
            <person name="Bayul T."/>
            <person name="Berlin A."/>
            <person name="Bessette D."/>
            <person name="Bloom T."/>
            <person name="Blye J."/>
            <person name="Boguslavskiy L."/>
            <person name="Bonnet C."/>
            <person name="Boukhgalter B."/>
            <person name="Bourzgui I."/>
            <person name="Brown A."/>
            <person name="Cahill P."/>
            <person name="Channer S."/>
            <person name="Cheshatsang Y."/>
            <person name="Chuda L."/>
            <person name="Citroen M."/>
            <person name="Collymore A."/>
            <person name="Cooke P."/>
            <person name="Costello M."/>
            <person name="D'Aco K."/>
            <person name="Daza R."/>
            <person name="De Haan G."/>
            <person name="DeGray S."/>
            <person name="DeMaso C."/>
            <person name="Dhargay N."/>
            <person name="Dooley K."/>
            <person name="Dooley E."/>
            <person name="Doricent M."/>
            <person name="Dorje P."/>
            <person name="Dorjee K."/>
            <person name="Dupes A."/>
            <person name="Elong R."/>
            <person name="Falk J."/>
            <person name="Farina A."/>
            <person name="Faro S."/>
            <person name="Ferguson D."/>
            <person name="Fisher S."/>
            <person name="Foley C.D."/>
            <person name="Franke A."/>
            <person name="Friedrich D."/>
            <person name="Gadbois L."/>
            <person name="Gearin G."/>
            <person name="Gearin C.R."/>
            <person name="Giannoukos G."/>
            <person name="Goode T."/>
            <person name="Graham J."/>
            <person name="Grandbois E."/>
            <person name="Grewal S."/>
            <person name="Gyaltsen K."/>
            <person name="Hafez N."/>
            <person name="Hagos B."/>
            <person name="Hall J."/>
            <person name="Henson C."/>
            <person name="Hollinger A."/>
            <person name="Honan T."/>
            <person name="Huard M.D."/>
            <person name="Hughes L."/>
            <person name="Hurhula B."/>
            <person name="Husby M.E."/>
            <person name="Kamat A."/>
            <person name="Kanga B."/>
            <person name="Kashin S."/>
            <person name="Khazanovich D."/>
            <person name="Kisner P."/>
            <person name="Lance K."/>
            <person name="Lara M."/>
            <person name="Lee W."/>
            <person name="Lennon N."/>
            <person name="Letendre F."/>
            <person name="LeVine R."/>
            <person name="Lipovsky A."/>
            <person name="Liu X."/>
            <person name="Liu J."/>
            <person name="Liu S."/>
            <person name="Lokyitsang T."/>
            <person name="Lokyitsang Y."/>
            <person name="Lubonja R."/>
            <person name="Lui A."/>
            <person name="MacDonald P."/>
            <person name="Magnisalis V."/>
            <person name="Maru K."/>
            <person name="Matthews C."/>
            <person name="McCusker W."/>
            <person name="McDonough S."/>
            <person name="Mehta T."/>
            <person name="Meldrim J."/>
            <person name="Meneus L."/>
            <person name="Mihai O."/>
            <person name="Mihalev A."/>
            <person name="Mihova T."/>
            <person name="Mittelman R."/>
            <person name="Mlenga V."/>
            <person name="Montmayeur A."/>
            <person name="Mulrain L."/>
            <person name="Navidi A."/>
            <person name="Naylor J."/>
            <person name="Negash T."/>
            <person name="Nguyen T."/>
            <person name="Nguyen N."/>
            <person name="Nicol R."/>
            <person name="Norbu C."/>
            <person name="Norbu N."/>
            <person name="Novod N."/>
            <person name="O'Neill B."/>
            <person name="Osman S."/>
            <person name="Markiewicz E."/>
            <person name="Oyono O.L."/>
            <person name="Patti C."/>
            <person name="Phunkhang P."/>
            <person name="Pierre F."/>
            <person name="Priest M."/>
            <person name="Raghuraman S."/>
            <person name="Rege F."/>
            <person name="Reyes R."/>
            <person name="Rise C."/>
            <person name="Rogov P."/>
            <person name="Ross K."/>
            <person name="Ryan E."/>
            <person name="Settipalli S."/>
            <person name="Shea T."/>
            <person name="Sherpa N."/>
            <person name="Shi L."/>
            <person name="Shih D."/>
            <person name="Sparrow T."/>
            <person name="Spaulding J."/>
            <person name="Stalker J."/>
            <person name="Stange-Thomann N."/>
            <person name="Stavropoulos S."/>
            <person name="Stone C."/>
            <person name="Strader C."/>
            <person name="Tesfaye S."/>
            <person name="Thomson T."/>
            <person name="Thoulutsang Y."/>
            <person name="Thoulutsang D."/>
            <person name="Topham K."/>
            <person name="Topping I."/>
            <person name="Tsamla T."/>
            <person name="Vassiliev H."/>
            <person name="Vo A."/>
            <person name="Wangchuk T."/>
            <person name="Wangdi T."/>
            <person name="Weiand M."/>
            <person name="Wilkinson J."/>
            <person name="Wilson A."/>
            <person name="Yadav S."/>
            <person name="Young G."/>
            <person name="Yu Q."/>
            <person name="Zembek L."/>
            <person name="Zhong D."/>
            <person name="Zimmer A."/>
            <person name="Zwirko Z."/>
            <person name="Jaffe D.B."/>
            <person name="Alvarez P."/>
            <person name="Brockman W."/>
            <person name="Butler J."/>
            <person name="Chin C."/>
            <person name="Gnerre S."/>
            <person name="Grabherr M."/>
            <person name="Kleber M."/>
            <person name="Mauceli E."/>
            <person name="MacCallum I."/>
        </authorList>
    </citation>
    <scope>NUCLEOTIDE SEQUENCE [LARGE SCALE GENOMIC DNA]</scope>
    <source>
        <strain evidence="5">Rob3c / Tucson 14021-0248.25</strain>
    </source>
</reference>
<protein>
    <submittedName>
        <fullName evidence="4">GM26018</fullName>
    </submittedName>
</protein>
<keyword evidence="2" id="KW-1133">Transmembrane helix</keyword>
<feature type="signal peptide" evidence="3">
    <location>
        <begin position="1"/>
        <end position="24"/>
    </location>
</feature>
<proteinExistence type="predicted"/>
<dbReference type="PhylomeDB" id="B4HGZ9"/>
<accession>B4HGZ9</accession>
<feature type="chain" id="PRO_5002805292" evidence="3">
    <location>
        <begin position="25"/>
        <end position="273"/>
    </location>
</feature>
<sequence>MKYLKDCSFHVLLVLLLTIRGSLCVPALDAAPPAATPNTVEESENLVEGSGEPVVAATNVVPTASNETTPPAEGNDGAAVPDNVASGSSIDPTTIYAGGILTPEAFQQYLSHCGSSSWHLPVSWTIVVQTGYEGFLMPTNTAGQSDSTTVLATTAQPNSSNPLMTFVSNLLPTILMSTLFRIAAVVVSAVGIILFGGAITSALCRITPICEIPARAVNILRTGGAQDVGRMLAEEMTPERVRRATEFVRNAIRKYKQLQKLVEASEAVTELTN</sequence>
<gene>
    <name evidence="4" type="primary">Dsec\GM26018</name>
    <name evidence="4" type="ORF">Dsec_GM26018</name>
</gene>
<evidence type="ECO:0000256" key="3">
    <source>
        <dbReference type="SAM" id="SignalP"/>
    </source>
</evidence>
<organism evidence="5">
    <name type="scientific">Drosophila sechellia</name>
    <name type="common">Fruit fly</name>
    <dbReference type="NCBI Taxonomy" id="7238"/>
    <lineage>
        <taxon>Eukaryota</taxon>
        <taxon>Metazoa</taxon>
        <taxon>Ecdysozoa</taxon>
        <taxon>Arthropoda</taxon>
        <taxon>Hexapoda</taxon>
        <taxon>Insecta</taxon>
        <taxon>Pterygota</taxon>
        <taxon>Neoptera</taxon>
        <taxon>Endopterygota</taxon>
        <taxon>Diptera</taxon>
        <taxon>Brachycera</taxon>
        <taxon>Muscomorpha</taxon>
        <taxon>Ephydroidea</taxon>
        <taxon>Drosophilidae</taxon>
        <taxon>Drosophila</taxon>
        <taxon>Sophophora</taxon>
    </lineage>
</organism>
<keyword evidence="5" id="KW-1185">Reference proteome</keyword>